<evidence type="ECO:0000313" key="2">
    <source>
        <dbReference type="Proteomes" id="UP000190774"/>
    </source>
</evidence>
<dbReference type="Gene3D" id="2.160.20.80">
    <property type="entry name" value="E3 ubiquitin-protein ligase SopA"/>
    <property type="match status" value="1"/>
</dbReference>
<keyword evidence="2" id="KW-1185">Reference proteome</keyword>
<evidence type="ECO:0000313" key="1">
    <source>
        <dbReference type="EMBL" id="SKA84712.1"/>
    </source>
</evidence>
<name>A0A1T4X542_9BACT</name>
<dbReference type="EMBL" id="FUYE01000003">
    <property type="protein sequence ID" value="SKA84712.1"/>
    <property type="molecule type" value="Genomic_DNA"/>
</dbReference>
<dbReference type="Pfam" id="PF00805">
    <property type="entry name" value="Pentapeptide"/>
    <property type="match status" value="1"/>
</dbReference>
<dbReference type="STRING" id="48467.SAMN02745166_01049"/>
<sequence length="157" mass="16648">AADLSAANLSAANLRAADLRDANLRDADLRDAKADFLAEVLKLPNELEFLRVALVEGRVDGSTYSGECACLAGTLAHARGIEKYQGENIPAAVPFQAAASSPRERFFLAISKGDTPETNAASKVALEWTDEAIAIRDNIIRLMSPAANHTADINPAS</sequence>
<proteinExistence type="predicted"/>
<organism evidence="1 2">
    <name type="scientific">Prosthecobacter debontii</name>
    <dbReference type="NCBI Taxonomy" id="48467"/>
    <lineage>
        <taxon>Bacteria</taxon>
        <taxon>Pseudomonadati</taxon>
        <taxon>Verrucomicrobiota</taxon>
        <taxon>Verrucomicrobiia</taxon>
        <taxon>Verrucomicrobiales</taxon>
        <taxon>Verrucomicrobiaceae</taxon>
        <taxon>Prosthecobacter</taxon>
    </lineage>
</organism>
<feature type="non-terminal residue" evidence="1">
    <location>
        <position position="1"/>
    </location>
</feature>
<dbReference type="RefSeq" id="WP_139373107.1">
    <property type="nucleotide sequence ID" value="NZ_FUYE01000003.1"/>
</dbReference>
<dbReference type="Proteomes" id="UP000190774">
    <property type="component" value="Unassembled WGS sequence"/>
</dbReference>
<reference evidence="2" key="1">
    <citation type="submission" date="2017-02" db="EMBL/GenBank/DDBJ databases">
        <authorList>
            <person name="Varghese N."/>
            <person name="Submissions S."/>
        </authorList>
    </citation>
    <scope>NUCLEOTIDE SEQUENCE [LARGE SCALE GENOMIC DNA]</scope>
    <source>
        <strain evidence="2">ATCC 700200</strain>
    </source>
</reference>
<dbReference type="InterPro" id="IPR001646">
    <property type="entry name" value="5peptide_repeat"/>
</dbReference>
<protein>
    <submittedName>
        <fullName evidence="1">Pentapeptide repeat-containing protein</fullName>
    </submittedName>
</protein>
<dbReference type="OrthoDB" id="8456955at2"/>
<accession>A0A1T4X542</accession>
<gene>
    <name evidence="1" type="ORF">SAMN02745166_01049</name>
</gene>
<dbReference type="SUPFAM" id="SSF141571">
    <property type="entry name" value="Pentapeptide repeat-like"/>
    <property type="match status" value="1"/>
</dbReference>
<dbReference type="AlphaFoldDB" id="A0A1T4X542"/>